<dbReference type="Proteomes" id="UP000828390">
    <property type="component" value="Unassembled WGS sequence"/>
</dbReference>
<evidence type="ECO:0000313" key="1">
    <source>
        <dbReference type="EMBL" id="KAH3862855.1"/>
    </source>
</evidence>
<accession>A0A9D4LRF2</accession>
<organism evidence="1 2">
    <name type="scientific">Dreissena polymorpha</name>
    <name type="common">Zebra mussel</name>
    <name type="synonym">Mytilus polymorpha</name>
    <dbReference type="NCBI Taxonomy" id="45954"/>
    <lineage>
        <taxon>Eukaryota</taxon>
        <taxon>Metazoa</taxon>
        <taxon>Spiralia</taxon>
        <taxon>Lophotrochozoa</taxon>
        <taxon>Mollusca</taxon>
        <taxon>Bivalvia</taxon>
        <taxon>Autobranchia</taxon>
        <taxon>Heteroconchia</taxon>
        <taxon>Euheterodonta</taxon>
        <taxon>Imparidentia</taxon>
        <taxon>Neoheterodontei</taxon>
        <taxon>Myida</taxon>
        <taxon>Dreissenoidea</taxon>
        <taxon>Dreissenidae</taxon>
        <taxon>Dreissena</taxon>
    </lineage>
</organism>
<evidence type="ECO:0000313" key="2">
    <source>
        <dbReference type="Proteomes" id="UP000828390"/>
    </source>
</evidence>
<reference evidence="1" key="1">
    <citation type="journal article" date="2019" name="bioRxiv">
        <title>The Genome of the Zebra Mussel, Dreissena polymorpha: A Resource for Invasive Species Research.</title>
        <authorList>
            <person name="McCartney M.A."/>
            <person name="Auch B."/>
            <person name="Kono T."/>
            <person name="Mallez S."/>
            <person name="Zhang Y."/>
            <person name="Obille A."/>
            <person name="Becker A."/>
            <person name="Abrahante J.E."/>
            <person name="Garbe J."/>
            <person name="Badalamenti J.P."/>
            <person name="Herman A."/>
            <person name="Mangelson H."/>
            <person name="Liachko I."/>
            <person name="Sullivan S."/>
            <person name="Sone E.D."/>
            <person name="Koren S."/>
            <person name="Silverstein K.A.T."/>
            <person name="Beckman K.B."/>
            <person name="Gohl D.M."/>
        </authorList>
    </citation>
    <scope>NUCLEOTIDE SEQUENCE</scope>
    <source>
        <strain evidence="1">Duluth1</strain>
        <tissue evidence="1">Whole animal</tissue>
    </source>
</reference>
<dbReference type="AlphaFoldDB" id="A0A9D4LRF2"/>
<gene>
    <name evidence="1" type="ORF">DPMN_025830</name>
</gene>
<sequence length="104" mass="11866">MPRLSNYLCIQHSHDILSLFLYNVCPVCTTPVLCFQLVFRVWDSEYPDNYDEDILKLVPNRNPGKPTILNLAGLSTTIWDTHGLGEVIIRVNATDTDQRVGQDF</sequence>
<comment type="caution">
    <text evidence="1">The sequence shown here is derived from an EMBL/GenBank/DDBJ whole genome shotgun (WGS) entry which is preliminary data.</text>
</comment>
<name>A0A9D4LRF2_DREPO</name>
<dbReference type="EMBL" id="JAIWYP010000002">
    <property type="protein sequence ID" value="KAH3862855.1"/>
    <property type="molecule type" value="Genomic_DNA"/>
</dbReference>
<protein>
    <submittedName>
        <fullName evidence="1">Uncharacterized protein</fullName>
    </submittedName>
</protein>
<proteinExistence type="predicted"/>
<keyword evidence="2" id="KW-1185">Reference proteome</keyword>
<reference evidence="1" key="2">
    <citation type="submission" date="2020-11" db="EMBL/GenBank/DDBJ databases">
        <authorList>
            <person name="McCartney M.A."/>
            <person name="Auch B."/>
            <person name="Kono T."/>
            <person name="Mallez S."/>
            <person name="Becker A."/>
            <person name="Gohl D.M."/>
            <person name="Silverstein K.A.T."/>
            <person name="Koren S."/>
            <person name="Bechman K.B."/>
            <person name="Herman A."/>
            <person name="Abrahante J.E."/>
            <person name="Garbe J."/>
        </authorList>
    </citation>
    <scope>NUCLEOTIDE SEQUENCE</scope>
    <source>
        <strain evidence="1">Duluth1</strain>
        <tissue evidence="1">Whole animal</tissue>
    </source>
</reference>